<dbReference type="InterPro" id="IPR003660">
    <property type="entry name" value="HAMP_dom"/>
</dbReference>
<protein>
    <submittedName>
        <fullName evidence="7">HAMP domain-containing protein</fullName>
    </submittedName>
</protein>
<feature type="domain" description="HAMP" evidence="6">
    <location>
        <begin position="341"/>
        <end position="393"/>
    </location>
</feature>
<dbReference type="GO" id="GO:0016020">
    <property type="term" value="C:membrane"/>
    <property type="evidence" value="ECO:0007669"/>
    <property type="project" value="UniProtKB-SubCell"/>
</dbReference>
<keyword evidence="4" id="KW-0418">Kinase</keyword>
<reference evidence="7 8" key="1">
    <citation type="submission" date="2018-09" db="EMBL/GenBank/DDBJ databases">
        <title>Murine metabolic-syndrome-specific gut microbial biobank.</title>
        <authorList>
            <person name="Liu C."/>
        </authorList>
    </citation>
    <scope>NUCLEOTIDE SEQUENCE [LARGE SCALE GENOMIC DNA]</scope>
    <source>
        <strain evidence="7 8">0.1xD8-82</strain>
    </source>
</reference>
<dbReference type="Proteomes" id="UP000280696">
    <property type="component" value="Unassembled WGS sequence"/>
</dbReference>
<evidence type="ECO:0000256" key="3">
    <source>
        <dbReference type="ARBA" id="ARBA00022679"/>
    </source>
</evidence>
<dbReference type="InterPro" id="IPR010559">
    <property type="entry name" value="Sig_transdc_His_kin_internal"/>
</dbReference>
<dbReference type="OrthoDB" id="9809348at2"/>
<dbReference type="PANTHER" id="PTHR34220:SF7">
    <property type="entry name" value="SENSOR HISTIDINE KINASE YPDA"/>
    <property type="match status" value="1"/>
</dbReference>
<dbReference type="Pfam" id="PF06580">
    <property type="entry name" value="His_kinase"/>
    <property type="match status" value="1"/>
</dbReference>
<keyword evidence="5" id="KW-0812">Transmembrane</keyword>
<dbReference type="SMART" id="SM00304">
    <property type="entry name" value="HAMP"/>
    <property type="match status" value="1"/>
</dbReference>
<dbReference type="EMBL" id="RAYQ01000001">
    <property type="protein sequence ID" value="RKI94138.1"/>
    <property type="molecule type" value="Genomic_DNA"/>
</dbReference>
<dbReference type="Pfam" id="PF00672">
    <property type="entry name" value="HAMP"/>
    <property type="match status" value="1"/>
</dbReference>
<keyword evidence="3" id="KW-0808">Transferase</keyword>
<dbReference type="InterPro" id="IPR036890">
    <property type="entry name" value="HATPase_C_sf"/>
</dbReference>
<feature type="transmembrane region" description="Helical" evidence="5">
    <location>
        <begin position="32"/>
        <end position="55"/>
    </location>
</feature>
<keyword evidence="5" id="KW-1133">Transmembrane helix</keyword>
<evidence type="ECO:0000256" key="4">
    <source>
        <dbReference type="ARBA" id="ARBA00022777"/>
    </source>
</evidence>
<keyword evidence="5" id="KW-0472">Membrane</keyword>
<dbReference type="PROSITE" id="PS50885">
    <property type="entry name" value="HAMP"/>
    <property type="match status" value="1"/>
</dbReference>
<accession>A0A3A9ARX3</accession>
<dbReference type="GO" id="GO:0000155">
    <property type="term" value="F:phosphorelay sensor kinase activity"/>
    <property type="evidence" value="ECO:0007669"/>
    <property type="project" value="InterPro"/>
</dbReference>
<comment type="subcellular location">
    <subcellularLocation>
        <location evidence="1">Membrane</location>
    </subcellularLocation>
</comment>
<sequence>MKKLTKFTLPSRPRRFHTSGKQKHFYHISRRLQVLMVLEVFILIAAYLLILFFYAQNCRLQQDTAIYNLNHMLLLHTNSVLENLDTASSFPLAHMPDRYNDPLLKYLTEKDHANMTQPDIYRVFYYRTGEVFIQFPEVESLVLFDKNGELIDSKSVYNITLPKEDHSEDTWYAKCQKLSGKIYILSEEETLSLGLRSTSQNLHAARVLYDHLTLKPFCITLTGIRAADIPITFNTDKLFDEQLYAIYDSSGHKFIGNMDVPLEQEVLLASRRGDYSFSCRDEGEKYIYHVSYTVESGGSYSIIRTPSRLLIMKQFRTIFGIFLGGLILILLNISIFMGIISSINRPLARLVNMCEEIGRGNFSVRIPCSRTDELSYLTHSLNNMSERVQQLIDEVYVRTLAERDLELQMLRSQINPHFLYNTLENMRMSAYTRGYIELSEMCLLLSKVLRYGVTNQSGLVTIREELEHLQYYTSLLHYCFPRLLVDIFIDKALYDYYMIKVIFQPLVENAVNHAIKEPQNAIHIQVWGYEEKNDLIFMVSDDGHGMEKQYLDDLRASLDDENNTRYGIGLKNIHRRIRLYYGKNYGLVINSAPCKGTSVTVRIPKTPAALMAHTKEEINGNSNSLQTSTGG</sequence>
<dbReference type="AlphaFoldDB" id="A0A3A9ARX3"/>
<dbReference type="Pfam" id="PF02518">
    <property type="entry name" value="HATPase_c"/>
    <property type="match status" value="1"/>
</dbReference>
<dbReference type="SUPFAM" id="SSF158472">
    <property type="entry name" value="HAMP domain-like"/>
    <property type="match status" value="1"/>
</dbReference>
<dbReference type="SMART" id="SM00387">
    <property type="entry name" value="HATPase_c"/>
    <property type="match status" value="1"/>
</dbReference>
<evidence type="ECO:0000256" key="5">
    <source>
        <dbReference type="SAM" id="Phobius"/>
    </source>
</evidence>
<keyword evidence="8" id="KW-1185">Reference proteome</keyword>
<dbReference type="Gene3D" id="6.10.340.10">
    <property type="match status" value="1"/>
</dbReference>
<gene>
    <name evidence="7" type="ORF">D7V94_00740</name>
</gene>
<dbReference type="Gene3D" id="3.30.565.10">
    <property type="entry name" value="Histidine kinase-like ATPase, C-terminal domain"/>
    <property type="match status" value="1"/>
</dbReference>
<evidence type="ECO:0000256" key="2">
    <source>
        <dbReference type="ARBA" id="ARBA00022553"/>
    </source>
</evidence>
<evidence type="ECO:0000313" key="8">
    <source>
        <dbReference type="Proteomes" id="UP000280696"/>
    </source>
</evidence>
<evidence type="ECO:0000259" key="6">
    <source>
        <dbReference type="PROSITE" id="PS50885"/>
    </source>
</evidence>
<dbReference type="InterPro" id="IPR003594">
    <property type="entry name" value="HATPase_dom"/>
</dbReference>
<dbReference type="SUPFAM" id="SSF55874">
    <property type="entry name" value="ATPase domain of HSP90 chaperone/DNA topoisomerase II/histidine kinase"/>
    <property type="match status" value="1"/>
</dbReference>
<evidence type="ECO:0000256" key="1">
    <source>
        <dbReference type="ARBA" id="ARBA00004370"/>
    </source>
</evidence>
<dbReference type="CDD" id="cd06225">
    <property type="entry name" value="HAMP"/>
    <property type="match status" value="1"/>
</dbReference>
<organism evidence="7 8">
    <name type="scientific">Parablautia intestinalis</name>
    <dbReference type="NCBI Taxonomy" id="2320100"/>
    <lineage>
        <taxon>Bacteria</taxon>
        <taxon>Bacillati</taxon>
        <taxon>Bacillota</taxon>
        <taxon>Clostridia</taxon>
        <taxon>Lachnospirales</taxon>
        <taxon>Lachnospiraceae</taxon>
        <taxon>Parablautia</taxon>
    </lineage>
</organism>
<keyword evidence="2" id="KW-0597">Phosphoprotein</keyword>
<proteinExistence type="predicted"/>
<dbReference type="InterPro" id="IPR050640">
    <property type="entry name" value="Bact_2-comp_sensor_kinase"/>
</dbReference>
<comment type="caution">
    <text evidence="7">The sequence shown here is derived from an EMBL/GenBank/DDBJ whole genome shotgun (WGS) entry which is preliminary data.</text>
</comment>
<feature type="transmembrane region" description="Helical" evidence="5">
    <location>
        <begin position="318"/>
        <end position="340"/>
    </location>
</feature>
<evidence type="ECO:0000313" key="7">
    <source>
        <dbReference type="EMBL" id="RKI94138.1"/>
    </source>
</evidence>
<name>A0A3A9ARX3_9FIRM</name>
<dbReference type="PANTHER" id="PTHR34220">
    <property type="entry name" value="SENSOR HISTIDINE KINASE YPDA"/>
    <property type="match status" value="1"/>
</dbReference>